<dbReference type="Gene3D" id="1.10.10.10">
    <property type="entry name" value="Winged helix-like DNA-binding domain superfamily/Winged helix DNA-binding domain"/>
    <property type="match status" value="1"/>
</dbReference>
<accession>A0A1F4Q1F7</accession>
<reference evidence="3 4" key="1">
    <citation type="journal article" date="2016" name="Nat. Commun.">
        <title>Thousands of microbial genomes shed light on interconnected biogeochemical processes in an aquifer system.</title>
        <authorList>
            <person name="Anantharaman K."/>
            <person name="Brown C.T."/>
            <person name="Hug L.A."/>
            <person name="Sharon I."/>
            <person name="Castelle C.J."/>
            <person name="Probst A.J."/>
            <person name="Thomas B.C."/>
            <person name="Singh A."/>
            <person name="Wilkins M.J."/>
            <person name="Karaoz U."/>
            <person name="Brodie E.L."/>
            <person name="Williams K.H."/>
            <person name="Hubbard S.S."/>
            <person name="Banfield J.F."/>
        </authorList>
    </citation>
    <scope>NUCLEOTIDE SEQUENCE [LARGE SCALE GENOMIC DNA]</scope>
</reference>
<dbReference type="SUPFAM" id="SSF81301">
    <property type="entry name" value="Nucleotidyltransferase"/>
    <property type="match status" value="1"/>
</dbReference>
<dbReference type="CDD" id="cd05403">
    <property type="entry name" value="NT_KNTase_like"/>
    <property type="match status" value="1"/>
</dbReference>
<dbReference type="SUPFAM" id="SSF46785">
    <property type="entry name" value="Winged helix' DNA-binding domain"/>
    <property type="match status" value="1"/>
</dbReference>
<organism evidence="3 4">
    <name type="scientific">candidate division WOR-1 bacterium RIFCSPHIGHO2_01_FULL_53_15</name>
    <dbReference type="NCBI Taxonomy" id="1802564"/>
    <lineage>
        <taxon>Bacteria</taxon>
        <taxon>Bacillati</taxon>
        <taxon>Saganbacteria</taxon>
    </lineage>
</organism>
<comment type="caution">
    <text evidence="3">The sequence shown here is derived from an EMBL/GenBank/DDBJ whole genome shotgun (WGS) entry which is preliminary data.</text>
</comment>
<dbReference type="EMBL" id="METM01000021">
    <property type="protein sequence ID" value="OGB89709.1"/>
    <property type="molecule type" value="Genomic_DNA"/>
</dbReference>
<feature type="coiled-coil region" evidence="1">
    <location>
        <begin position="130"/>
        <end position="157"/>
    </location>
</feature>
<evidence type="ECO:0000259" key="2">
    <source>
        <dbReference type="Pfam" id="PF18765"/>
    </source>
</evidence>
<feature type="domain" description="Polymerase beta nucleotidyltransferase" evidence="2">
    <location>
        <begin position="89"/>
        <end position="156"/>
    </location>
</feature>
<dbReference type="InterPro" id="IPR036388">
    <property type="entry name" value="WH-like_DNA-bd_sf"/>
</dbReference>
<dbReference type="Gene3D" id="3.30.460.10">
    <property type="entry name" value="Beta Polymerase, domain 2"/>
    <property type="match status" value="1"/>
</dbReference>
<dbReference type="AlphaFoldDB" id="A0A1F4Q1F7"/>
<keyword evidence="1" id="KW-0175">Coiled coil</keyword>
<dbReference type="Pfam" id="PF18765">
    <property type="entry name" value="Polbeta"/>
    <property type="match status" value="1"/>
</dbReference>
<dbReference type="InterPro" id="IPR043519">
    <property type="entry name" value="NT_sf"/>
</dbReference>
<dbReference type="Proteomes" id="UP000178724">
    <property type="component" value="Unassembled WGS sequence"/>
</dbReference>
<protein>
    <recommendedName>
        <fullName evidence="2">Polymerase beta nucleotidyltransferase domain-containing protein</fullName>
    </recommendedName>
</protein>
<evidence type="ECO:0000313" key="3">
    <source>
        <dbReference type="EMBL" id="OGB89709.1"/>
    </source>
</evidence>
<evidence type="ECO:0000313" key="4">
    <source>
        <dbReference type="Proteomes" id="UP000178724"/>
    </source>
</evidence>
<name>A0A1F4Q1F7_UNCSA</name>
<proteinExistence type="predicted"/>
<dbReference type="InterPro" id="IPR041633">
    <property type="entry name" value="Polbeta"/>
</dbReference>
<dbReference type="InterPro" id="IPR036390">
    <property type="entry name" value="WH_DNA-bd_sf"/>
</dbReference>
<evidence type="ECO:0000256" key="1">
    <source>
        <dbReference type="SAM" id="Coils"/>
    </source>
</evidence>
<gene>
    <name evidence="3" type="ORF">A2625_06260</name>
</gene>
<sequence length="181" mass="21188">MISLKSGITQRVLNYFFLNPQESLYINELARKLSLDKRNLVKKIRELEKEGLLISRQRGNLKLYSININFPLYKEYKNIILKTLGFEAKLKQILQAVAGIKKAYIYGSYAENKMEAHSDIDLLVIGEHSVIALQKKISQLQRELDREINVVNMDEKESLRRRKNKDPFITNIFKMKTIELT</sequence>